<gene>
    <name evidence="1" type="ORF">SMRZ_LOCUS5912</name>
</gene>
<proteinExistence type="predicted"/>
<reference evidence="1 2" key="1">
    <citation type="submission" date="2018-11" db="EMBL/GenBank/DDBJ databases">
        <authorList>
            <consortium name="Pathogen Informatics"/>
        </authorList>
    </citation>
    <scope>NUCLEOTIDE SEQUENCE [LARGE SCALE GENOMIC DNA]</scope>
    <source>
        <strain evidence="1 2">Zambia</strain>
    </source>
</reference>
<organism evidence="1 2">
    <name type="scientific">Schistosoma margrebowiei</name>
    <dbReference type="NCBI Taxonomy" id="48269"/>
    <lineage>
        <taxon>Eukaryota</taxon>
        <taxon>Metazoa</taxon>
        <taxon>Spiralia</taxon>
        <taxon>Lophotrochozoa</taxon>
        <taxon>Platyhelminthes</taxon>
        <taxon>Trematoda</taxon>
        <taxon>Digenea</taxon>
        <taxon>Strigeidida</taxon>
        <taxon>Schistosomatoidea</taxon>
        <taxon>Schistosomatidae</taxon>
        <taxon>Schistosoma</taxon>
    </lineage>
</organism>
<dbReference type="GO" id="GO:0005929">
    <property type="term" value="C:cilium"/>
    <property type="evidence" value="ECO:0007669"/>
    <property type="project" value="TreeGrafter"/>
</dbReference>
<dbReference type="STRING" id="48269.A0A183LQ37"/>
<dbReference type="InterPro" id="IPR008979">
    <property type="entry name" value="Galactose-bd-like_sf"/>
</dbReference>
<dbReference type="InterPro" id="IPR033558">
    <property type="entry name" value="IFT25"/>
</dbReference>
<dbReference type="PANTHER" id="PTHR33906">
    <property type="entry name" value="INTRAFLAGELLAR TRANSPORT PROTEIN 25 HOMOLOG"/>
    <property type="match status" value="1"/>
</dbReference>
<keyword evidence="2" id="KW-1185">Reference proteome</keyword>
<evidence type="ECO:0000313" key="2">
    <source>
        <dbReference type="Proteomes" id="UP000277204"/>
    </source>
</evidence>
<dbReference type="Gene3D" id="2.60.120.260">
    <property type="entry name" value="Galactose-binding domain-like"/>
    <property type="match status" value="1"/>
</dbReference>
<dbReference type="SUPFAM" id="SSF49785">
    <property type="entry name" value="Galactose-binding domain-like"/>
    <property type="match status" value="1"/>
</dbReference>
<name>A0A183LQ37_9TREM</name>
<dbReference type="PANTHER" id="PTHR33906:SF1">
    <property type="entry name" value="INTRAFLAGELLAR TRANSPORT PROTEIN 25 HOMOLOG"/>
    <property type="match status" value="1"/>
</dbReference>
<dbReference type="Proteomes" id="UP000277204">
    <property type="component" value="Unassembled WGS sequence"/>
</dbReference>
<dbReference type="AlphaFoldDB" id="A0A183LQ37"/>
<dbReference type="GO" id="GO:0042073">
    <property type="term" value="P:intraciliary transport"/>
    <property type="evidence" value="ECO:0007669"/>
    <property type="project" value="InterPro"/>
</dbReference>
<accession>A0A183LQ37</accession>
<evidence type="ECO:0000313" key="1">
    <source>
        <dbReference type="EMBL" id="VDO68503.1"/>
    </source>
</evidence>
<protein>
    <submittedName>
        <fullName evidence="1">Uncharacterized protein</fullName>
    </submittedName>
</protein>
<dbReference type="EMBL" id="UZAI01002123">
    <property type="protein sequence ID" value="VDO68503.1"/>
    <property type="molecule type" value="Genomic_DNA"/>
</dbReference>
<dbReference type="GO" id="GO:0030992">
    <property type="term" value="C:intraciliary transport particle B"/>
    <property type="evidence" value="ECO:0007669"/>
    <property type="project" value="InterPro"/>
</dbReference>
<sequence>MDCVSRSGGCFISFATSWGKSHPPENVLDKRKGSFWITTGLFPQMLVISLDQPRKVSQITIVTSRVKALCVETSSHTEPDNFKLKFEKTLPHSDGQLQITELPINDTHLHHVRLKILSGYNHFVAVYKVLFDGK</sequence>